<dbReference type="AlphaFoldDB" id="A0A2I4ET06"/>
<organism evidence="3 4">
    <name type="scientific">Juglans regia</name>
    <name type="common">English walnut</name>
    <dbReference type="NCBI Taxonomy" id="51240"/>
    <lineage>
        <taxon>Eukaryota</taxon>
        <taxon>Viridiplantae</taxon>
        <taxon>Streptophyta</taxon>
        <taxon>Embryophyta</taxon>
        <taxon>Tracheophyta</taxon>
        <taxon>Spermatophyta</taxon>
        <taxon>Magnoliopsida</taxon>
        <taxon>eudicotyledons</taxon>
        <taxon>Gunneridae</taxon>
        <taxon>Pentapetalae</taxon>
        <taxon>rosids</taxon>
        <taxon>fabids</taxon>
        <taxon>Fagales</taxon>
        <taxon>Juglandaceae</taxon>
        <taxon>Juglans</taxon>
    </lineage>
</organism>
<dbReference type="Gramene" id="Jr09_15580_p1">
    <property type="protein sequence ID" value="cds.Jr09_15580_p1"/>
    <property type="gene ID" value="Jr09_15580"/>
</dbReference>
<evidence type="ECO:0000313" key="3">
    <source>
        <dbReference type="Proteomes" id="UP000235220"/>
    </source>
</evidence>
<keyword evidence="3" id="KW-1185">Reference proteome</keyword>
<evidence type="ECO:0000256" key="2">
    <source>
        <dbReference type="ARBA" id="ARBA00022729"/>
    </source>
</evidence>
<dbReference type="KEGG" id="jre:108992410"/>
<dbReference type="OrthoDB" id="1841769at2759"/>
<dbReference type="GeneID" id="108992410"/>
<sequence length="161" mass="18162">MAMVVVKVIVIIAITMALSIALAMKSIGEVEEKMPFPHTDQNSYDYPKELPIKEKKVLQLPSKRLSRFLAERNPNAADHCNKDEEICYVKEGTNYTCCNNKCVDLSTDKDNCGACKNKCKYTDECCRGECVEVAYDERHCGSCNHPCKTGEYCFYGLCNYA</sequence>
<dbReference type="Proteomes" id="UP000235220">
    <property type="component" value="Chromosome 9"/>
</dbReference>
<evidence type="ECO:0000256" key="1">
    <source>
        <dbReference type="ARBA" id="ARBA00006010"/>
    </source>
</evidence>
<dbReference type="RefSeq" id="XP_018822516.1">
    <property type="nucleotide sequence ID" value="XM_018966971.2"/>
</dbReference>
<protein>
    <submittedName>
        <fullName evidence="4">Stigma-specific STIG1-like protein 1</fullName>
    </submittedName>
</protein>
<reference evidence="4" key="1">
    <citation type="submission" date="2025-08" db="UniProtKB">
        <authorList>
            <consortium name="RefSeq"/>
        </authorList>
    </citation>
    <scope>IDENTIFICATION</scope>
    <source>
        <tissue evidence="4">Leaves</tissue>
    </source>
</reference>
<dbReference type="PANTHER" id="PTHR33227:SF18">
    <property type="entry name" value="STIGMA-SPECIFIC STIG1-LIKE PROTEIN 3"/>
    <property type="match status" value="1"/>
</dbReference>
<keyword evidence="2" id="KW-0732">Signal</keyword>
<accession>A0A2I4ET06</accession>
<dbReference type="Pfam" id="PF04885">
    <property type="entry name" value="Stig1"/>
    <property type="match status" value="1"/>
</dbReference>
<name>A0A2I4ET06_JUGRE</name>
<evidence type="ECO:0000313" key="4">
    <source>
        <dbReference type="RefSeq" id="XP_018822516.1"/>
    </source>
</evidence>
<comment type="similarity">
    <text evidence="1">Belongs to the STIG1 family.</text>
</comment>
<dbReference type="PANTHER" id="PTHR33227">
    <property type="entry name" value="STIGMA-SPECIFIC STIG1-LIKE PROTEIN 3"/>
    <property type="match status" value="1"/>
</dbReference>
<gene>
    <name evidence="4" type="primary">LOC108992410</name>
</gene>
<dbReference type="InterPro" id="IPR006969">
    <property type="entry name" value="Stig-like"/>
</dbReference>
<dbReference type="STRING" id="51240.A0A2I4ET06"/>
<proteinExistence type="inferred from homology"/>